<dbReference type="InterPro" id="IPR043129">
    <property type="entry name" value="ATPase_NBD"/>
</dbReference>
<dbReference type="PANTHER" id="PTHR43190:SF3">
    <property type="entry name" value="N-ACETYL-D-GLUCOSAMINE KINASE"/>
    <property type="match status" value="1"/>
</dbReference>
<organism evidence="2 3">
    <name type="scientific">Gryllotalpicola daejeonensis</name>
    <dbReference type="NCBI Taxonomy" id="993087"/>
    <lineage>
        <taxon>Bacteria</taxon>
        <taxon>Bacillati</taxon>
        <taxon>Actinomycetota</taxon>
        <taxon>Actinomycetes</taxon>
        <taxon>Micrococcales</taxon>
        <taxon>Microbacteriaceae</taxon>
        <taxon>Gryllotalpicola</taxon>
    </lineage>
</organism>
<gene>
    <name evidence="2" type="ORF">GCM10022286_32030</name>
</gene>
<protein>
    <submittedName>
        <fullName evidence="2">BadF/BadG/BcrA/BcrD ATPase family protein</fullName>
    </submittedName>
</protein>
<evidence type="ECO:0000313" key="3">
    <source>
        <dbReference type="Proteomes" id="UP001415169"/>
    </source>
</evidence>
<dbReference type="InterPro" id="IPR002731">
    <property type="entry name" value="ATPase_BadF"/>
</dbReference>
<evidence type="ECO:0000259" key="1">
    <source>
        <dbReference type="Pfam" id="PF01869"/>
    </source>
</evidence>
<dbReference type="PANTHER" id="PTHR43190">
    <property type="entry name" value="N-ACETYL-D-GLUCOSAMINE KINASE"/>
    <property type="match status" value="1"/>
</dbReference>
<dbReference type="RefSeq" id="WP_344792897.1">
    <property type="nucleotide sequence ID" value="NZ_BAABBV010000002.1"/>
</dbReference>
<reference evidence="2" key="1">
    <citation type="journal article" date="2014" name="Int. J. Syst. Evol. Microbiol.">
        <title>Complete genome of a new Firmicutes species belonging to the dominant human colonic microbiota ('Ruminococcus bicirculans') reveals two chromosomes and a selective capacity to utilize plant glucans.</title>
        <authorList>
            <consortium name="NISC Comparative Sequencing Program"/>
            <person name="Wegmann U."/>
            <person name="Louis P."/>
            <person name="Goesmann A."/>
            <person name="Henrissat B."/>
            <person name="Duncan S.H."/>
            <person name="Flint H.J."/>
        </authorList>
    </citation>
    <scope>NUCLEOTIDE SEQUENCE</scope>
    <source>
        <strain evidence="2">JCM 17590</strain>
    </source>
</reference>
<comment type="caution">
    <text evidence="2">The sequence shown here is derived from an EMBL/GenBank/DDBJ whole genome shotgun (WGS) entry which is preliminary data.</text>
</comment>
<sequence>MLRLFLAVDAGGTSTRCVAVDEYGGCHGYGRSASGNPISAGPALAARSVAEAAGQALRQANAAGGESGPRVASVLLAMAGASALSGTELFAAELAPLGVSAPVAFAPDLLATFCSGTWRLDGYALVAGTGATAVRVEGGEVACTADGLGWLLGDEGSGFWIGERVARAAVTDLDRRGPQTALTELLLAELGLTADDTLYQGRPAVLQHLVETLYALRPVQLAQFARLAFDAARAGDAVAARIVRDAADALAHTLATVDDAQVDGPVVLGGGTVAQHDELVARIGDARTSGGLPREVRVVADGVVGAAVIALRQASVAVDEQVFARIVDTLATLR</sequence>
<dbReference type="Gene3D" id="3.30.420.40">
    <property type="match status" value="2"/>
</dbReference>
<proteinExistence type="predicted"/>
<dbReference type="InterPro" id="IPR052519">
    <property type="entry name" value="Euk-type_GlcNAc_Kinase"/>
</dbReference>
<reference evidence="2" key="2">
    <citation type="submission" date="2023-12" db="EMBL/GenBank/DDBJ databases">
        <authorList>
            <person name="Sun Q."/>
            <person name="Inoue M."/>
        </authorList>
    </citation>
    <scope>NUCLEOTIDE SEQUENCE</scope>
    <source>
        <strain evidence="2">JCM 17590</strain>
    </source>
</reference>
<name>A0ABP7ZP39_9MICO</name>
<feature type="domain" description="ATPase BadF/BadG/BcrA/BcrD type" evidence="1">
    <location>
        <begin position="8"/>
        <end position="310"/>
    </location>
</feature>
<dbReference type="Pfam" id="PF01869">
    <property type="entry name" value="BcrAD_BadFG"/>
    <property type="match status" value="1"/>
</dbReference>
<dbReference type="EMBL" id="BAABBV010000002">
    <property type="protein sequence ID" value="GAA4166792.1"/>
    <property type="molecule type" value="Genomic_DNA"/>
</dbReference>
<accession>A0ABP7ZP39</accession>
<keyword evidence="3" id="KW-1185">Reference proteome</keyword>
<dbReference type="Proteomes" id="UP001415169">
    <property type="component" value="Unassembled WGS sequence"/>
</dbReference>
<dbReference type="SUPFAM" id="SSF53067">
    <property type="entry name" value="Actin-like ATPase domain"/>
    <property type="match status" value="2"/>
</dbReference>
<evidence type="ECO:0000313" key="2">
    <source>
        <dbReference type="EMBL" id="GAA4166792.1"/>
    </source>
</evidence>